<dbReference type="AlphaFoldDB" id="A0AAE9XR98"/>
<dbReference type="HAMAP" id="MF_00260">
    <property type="entry name" value="Porphobil_deam"/>
    <property type="match status" value="1"/>
</dbReference>
<comment type="function">
    <text evidence="1 8">Tetrapolymerization of the monopyrrole PBG into the hydroxymethylbilane pre-uroporphyrinogen in several discrete steps.</text>
</comment>
<evidence type="ECO:0000256" key="1">
    <source>
        <dbReference type="ARBA" id="ARBA00002869"/>
    </source>
</evidence>
<dbReference type="Gene3D" id="3.30.160.40">
    <property type="entry name" value="Porphobilinogen deaminase, C-terminal domain"/>
    <property type="match status" value="1"/>
</dbReference>
<dbReference type="SUPFAM" id="SSF53850">
    <property type="entry name" value="Periplasmic binding protein-like II"/>
    <property type="match status" value="1"/>
</dbReference>
<dbReference type="InterPro" id="IPR000860">
    <property type="entry name" value="HemC"/>
</dbReference>
<dbReference type="PROSITE" id="PS00533">
    <property type="entry name" value="PORPHOBILINOGEN_DEAM"/>
    <property type="match status" value="1"/>
</dbReference>
<dbReference type="Pfam" id="PF03900">
    <property type="entry name" value="Porphobil_deamC"/>
    <property type="match status" value="1"/>
</dbReference>
<comment type="cofactor">
    <cofactor evidence="8">
        <name>dipyrromethane</name>
        <dbReference type="ChEBI" id="CHEBI:60342"/>
    </cofactor>
    <text evidence="8">Binds 1 dipyrromethane group covalently.</text>
</comment>
<feature type="domain" description="Porphobilinogen deaminase N-terminal" evidence="9">
    <location>
        <begin position="5"/>
        <end position="215"/>
    </location>
</feature>
<evidence type="ECO:0000256" key="3">
    <source>
        <dbReference type="ARBA" id="ARBA00005638"/>
    </source>
</evidence>
<comment type="similarity">
    <text evidence="3 8">Belongs to the HMBS family.</text>
</comment>
<keyword evidence="12" id="KW-1185">Reference proteome</keyword>
<dbReference type="EMBL" id="CP116805">
    <property type="protein sequence ID" value="WCL54772.1"/>
    <property type="molecule type" value="Genomic_DNA"/>
</dbReference>
<dbReference type="SUPFAM" id="SSF54782">
    <property type="entry name" value="Porphobilinogen deaminase (hydroxymethylbilane synthase), C-terminal domain"/>
    <property type="match status" value="1"/>
</dbReference>
<dbReference type="KEGG" id="gso:PH603_03240"/>
<comment type="pathway">
    <text evidence="2">Porphyrin-containing compound metabolism; protoporphyrin-IX biosynthesis; coproporphyrinogen-III from 5-aminolevulinate: step 2/4.</text>
</comment>
<dbReference type="GO" id="GO:0005737">
    <property type="term" value="C:cytoplasm"/>
    <property type="evidence" value="ECO:0007669"/>
    <property type="project" value="UniProtKB-UniRule"/>
</dbReference>
<dbReference type="GO" id="GO:0004418">
    <property type="term" value="F:hydroxymethylbilane synthase activity"/>
    <property type="evidence" value="ECO:0007669"/>
    <property type="project" value="UniProtKB-UniRule"/>
</dbReference>
<dbReference type="RefSeq" id="WP_289504491.1">
    <property type="nucleotide sequence ID" value="NZ_CP116805.1"/>
</dbReference>
<dbReference type="InterPro" id="IPR022418">
    <property type="entry name" value="Porphobilinogen_deaminase_C"/>
</dbReference>
<dbReference type="PANTHER" id="PTHR11557:SF0">
    <property type="entry name" value="PORPHOBILINOGEN DEAMINASE"/>
    <property type="match status" value="1"/>
</dbReference>
<dbReference type="PRINTS" id="PR00151">
    <property type="entry name" value="PORPHBDMNASE"/>
</dbReference>
<feature type="domain" description="Porphobilinogen deaminase C-terminal" evidence="10">
    <location>
        <begin position="228"/>
        <end position="295"/>
    </location>
</feature>
<feature type="modified residue" description="S-(dipyrrolylmethanemethyl)cysteine" evidence="8">
    <location>
        <position position="244"/>
    </location>
</feature>
<dbReference type="NCBIfam" id="TIGR00212">
    <property type="entry name" value="hemC"/>
    <property type="match status" value="1"/>
</dbReference>
<evidence type="ECO:0000256" key="4">
    <source>
        <dbReference type="ARBA" id="ARBA00011245"/>
    </source>
</evidence>
<dbReference type="PIRSF" id="PIRSF001438">
    <property type="entry name" value="4pyrrol_synth_OHMeBilane_synth"/>
    <property type="match status" value="1"/>
</dbReference>
<dbReference type="GO" id="GO:0006782">
    <property type="term" value="P:protoporphyrinogen IX biosynthetic process"/>
    <property type="evidence" value="ECO:0007669"/>
    <property type="project" value="UniProtKB-UniRule"/>
</dbReference>
<evidence type="ECO:0000256" key="8">
    <source>
        <dbReference type="HAMAP-Rule" id="MF_00260"/>
    </source>
</evidence>
<dbReference type="InterPro" id="IPR036803">
    <property type="entry name" value="Porphobilinogen_deaminase_C_sf"/>
</dbReference>
<protein>
    <recommendedName>
        <fullName evidence="8">Porphobilinogen deaminase</fullName>
        <shortName evidence="8">PBG</shortName>
        <ecNumber evidence="8">2.5.1.61</ecNumber>
    </recommendedName>
    <alternativeName>
        <fullName evidence="8">Hydroxymethylbilane synthase</fullName>
        <shortName evidence="8">HMBS</shortName>
    </alternativeName>
    <alternativeName>
        <fullName evidence="8">Pre-uroporphyrinogen synthase</fullName>
    </alternativeName>
</protein>
<dbReference type="Gene3D" id="3.40.190.10">
    <property type="entry name" value="Periplasmic binding protein-like II"/>
    <property type="match status" value="2"/>
</dbReference>
<evidence type="ECO:0000259" key="10">
    <source>
        <dbReference type="Pfam" id="PF03900"/>
    </source>
</evidence>
<organism evidence="11 12">
    <name type="scientific">Gimibacter soli</name>
    <dbReference type="NCBI Taxonomy" id="3024400"/>
    <lineage>
        <taxon>Bacteria</taxon>
        <taxon>Pseudomonadati</taxon>
        <taxon>Pseudomonadota</taxon>
        <taxon>Alphaproteobacteria</taxon>
        <taxon>Kordiimonadales</taxon>
        <taxon>Temperatibacteraceae</taxon>
        <taxon>Gimibacter</taxon>
    </lineage>
</organism>
<dbReference type="FunFam" id="3.40.190.10:FF:000005">
    <property type="entry name" value="Porphobilinogen deaminase"/>
    <property type="match status" value="1"/>
</dbReference>
<evidence type="ECO:0000256" key="7">
    <source>
        <dbReference type="ARBA" id="ARBA00048169"/>
    </source>
</evidence>
<evidence type="ECO:0000313" key="12">
    <source>
        <dbReference type="Proteomes" id="UP001217500"/>
    </source>
</evidence>
<proteinExistence type="inferred from homology"/>
<reference evidence="11" key="1">
    <citation type="submission" date="2023-01" db="EMBL/GenBank/DDBJ databases">
        <title>The genome sequence of Kordiimonadaceae bacterium 6D33.</title>
        <authorList>
            <person name="Liu Y."/>
        </authorList>
    </citation>
    <scope>NUCLEOTIDE SEQUENCE</scope>
    <source>
        <strain evidence="11">6D33</strain>
    </source>
</reference>
<evidence type="ECO:0000313" key="11">
    <source>
        <dbReference type="EMBL" id="WCL54772.1"/>
    </source>
</evidence>
<evidence type="ECO:0000256" key="5">
    <source>
        <dbReference type="ARBA" id="ARBA00022679"/>
    </source>
</evidence>
<dbReference type="Pfam" id="PF01379">
    <property type="entry name" value="Porphobil_deam"/>
    <property type="match status" value="1"/>
</dbReference>
<comment type="miscellaneous">
    <text evidence="8">The porphobilinogen subunits are added to the dipyrromethane group.</text>
</comment>
<dbReference type="PANTHER" id="PTHR11557">
    <property type="entry name" value="PORPHOBILINOGEN DEAMINASE"/>
    <property type="match status" value="1"/>
</dbReference>
<dbReference type="Proteomes" id="UP001217500">
    <property type="component" value="Chromosome"/>
</dbReference>
<accession>A0AAE9XR98</accession>
<comment type="catalytic activity">
    <reaction evidence="7 8">
        <text>4 porphobilinogen + H2O = hydroxymethylbilane + 4 NH4(+)</text>
        <dbReference type="Rhea" id="RHEA:13185"/>
        <dbReference type="ChEBI" id="CHEBI:15377"/>
        <dbReference type="ChEBI" id="CHEBI:28938"/>
        <dbReference type="ChEBI" id="CHEBI:57845"/>
        <dbReference type="ChEBI" id="CHEBI:58126"/>
        <dbReference type="EC" id="2.5.1.61"/>
    </reaction>
</comment>
<dbReference type="FunFam" id="3.40.190.10:FF:000004">
    <property type="entry name" value="Porphobilinogen deaminase"/>
    <property type="match status" value="1"/>
</dbReference>
<name>A0AAE9XR98_9PROT</name>
<dbReference type="EC" id="2.5.1.61" evidence="8"/>
<dbReference type="InterPro" id="IPR022417">
    <property type="entry name" value="Porphobilin_deaminase_N"/>
</dbReference>
<comment type="subunit">
    <text evidence="4 8">Monomer.</text>
</comment>
<keyword evidence="5 8" id="KW-0808">Transferase</keyword>
<dbReference type="InterPro" id="IPR022419">
    <property type="entry name" value="Porphobilin_deaminase_cofac_BS"/>
</dbReference>
<evidence type="ECO:0000259" key="9">
    <source>
        <dbReference type="Pfam" id="PF01379"/>
    </source>
</evidence>
<sequence>MQHPIRIGTRGSPLALAQAHEVRDRLVAAHAGLTADMVEIKVIKTTGDRILDRPLTTAGGKGLFTKEIEDALLDGSIDLAVHSSKDMPTRLPAGLVLSTFLEREDVRDVFISPKAESFMALPEGATLGTASLRRRALALRLRPDLKVVTFRGNVQTRLSKLNGGEADATFLARAGLNRLGMEAYATETLSLEDFMPAPAQGAVCVEIREGDDATRALLAPLHHHATAVTVTAERAFLAALDGSCRTPIAAYATLKGGDVHLKAMLVSLDGTVVFAEEGVAPEADAAALGHRLGHAVRAKAGEAFFEELAAGVAALVS</sequence>
<keyword evidence="6 8" id="KW-0627">Porphyrin biosynthesis</keyword>
<gene>
    <name evidence="8 11" type="primary">hemC</name>
    <name evidence="11" type="ORF">PH603_03240</name>
</gene>
<evidence type="ECO:0000256" key="2">
    <source>
        <dbReference type="ARBA" id="ARBA00004735"/>
    </source>
</evidence>
<evidence type="ECO:0000256" key="6">
    <source>
        <dbReference type="ARBA" id="ARBA00023244"/>
    </source>
</evidence>